<dbReference type="Gene3D" id="3.40.190.10">
    <property type="entry name" value="Periplasmic binding protein-like II"/>
    <property type="match status" value="2"/>
</dbReference>
<evidence type="ECO:0000313" key="4">
    <source>
        <dbReference type="Proteomes" id="UP000440498"/>
    </source>
</evidence>
<feature type="signal peptide" evidence="2">
    <location>
        <begin position="1"/>
        <end position="19"/>
    </location>
</feature>
<proteinExistence type="predicted"/>
<reference evidence="3 4" key="1">
    <citation type="submission" date="2019-10" db="EMBL/GenBank/DDBJ databases">
        <title>Two novel species isolated from a subtropical stream in China.</title>
        <authorList>
            <person name="Lu H."/>
        </authorList>
    </citation>
    <scope>NUCLEOTIDE SEQUENCE [LARGE SCALE GENOMIC DNA]</scope>
    <source>
        <strain evidence="3 4">FT29W</strain>
    </source>
</reference>
<accession>A0A6A7MZ23</accession>
<dbReference type="PANTHER" id="PTHR43649:SF33">
    <property type="entry name" value="POLYGALACTURONAN_RHAMNOGALACTURONAN-BINDING PROTEIN YTCQ"/>
    <property type="match status" value="1"/>
</dbReference>
<dbReference type="AlphaFoldDB" id="A0A6A7MZ23"/>
<evidence type="ECO:0000313" key="3">
    <source>
        <dbReference type="EMBL" id="MQA37951.1"/>
    </source>
</evidence>
<dbReference type="Proteomes" id="UP000440498">
    <property type="component" value="Unassembled WGS sequence"/>
</dbReference>
<dbReference type="EMBL" id="WHUG01000002">
    <property type="protein sequence ID" value="MQA37951.1"/>
    <property type="molecule type" value="Genomic_DNA"/>
</dbReference>
<name>A0A6A7MZ23_9BURK</name>
<dbReference type="PANTHER" id="PTHR43649">
    <property type="entry name" value="ARABINOSE-BINDING PROTEIN-RELATED"/>
    <property type="match status" value="1"/>
</dbReference>
<dbReference type="SUPFAM" id="SSF53850">
    <property type="entry name" value="Periplasmic binding protein-like II"/>
    <property type="match status" value="1"/>
</dbReference>
<feature type="chain" id="PRO_5025420327" evidence="2">
    <location>
        <begin position="20"/>
        <end position="536"/>
    </location>
</feature>
<keyword evidence="4" id="KW-1185">Reference proteome</keyword>
<keyword evidence="1 2" id="KW-0732">Signal</keyword>
<sequence length="536" mass="59740">MSIKRLFFVLCMVTITSSATEPTLPIVTQPLHLSWFANFNGKAAVSINSYAEQSAYQVLAARTGIVVDFNHPPLGAERERFNLLAVSGKYPDVIEADWFSYPGGSAKALSDGVIIPLNDLIRRHAPNLQALLDANPEVFRQISTDDGVIYAFPMLRIDPQVRSIWGPQIRADWLERLNLAKPETIADWYQVLKAFKTRDPNGNGRADEIPFSALTIPGEKQVPGLPPPLWVFLGGFGLAPEFYQKDGKVHYSAADPAYRDFLATMCQWYSEGLLDPDYLSQTERQFDAKMTNNQVGAYAGYNGSGLARFTAMNQARFPGFHLTPVAYPTAADGKRYLTWPEAGQIYPGVGAAISTQNRHVIETVKYLDYGYSREGGLALSFGKEGLSYRMVDSEPRYTDLILKNPKLSVAEAIFAHARPQSGPLVQDVRYLKQFYSLPEQAEAVRIWSGASDELLMPAVEVGAADARKFNAIMSDLKIYVAEMTTRFILGREPLENFDNYRKKLDQAGIQRAIGYMQKALDRSRAKKLPDAGQPKR</sequence>
<comment type="caution">
    <text evidence="3">The sequence shown here is derived from an EMBL/GenBank/DDBJ whole genome shotgun (WGS) entry which is preliminary data.</text>
</comment>
<gene>
    <name evidence="3" type="ORF">GEV02_07305</name>
</gene>
<organism evidence="3 4">
    <name type="scientific">Rugamonas aquatica</name>
    <dbReference type="NCBI Taxonomy" id="2743357"/>
    <lineage>
        <taxon>Bacteria</taxon>
        <taxon>Pseudomonadati</taxon>
        <taxon>Pseudomonadota</taxon>
        <taxon>Betaproteobacteria</taxon>
        <taxon>Burkholderiales</taxon>
        <taxon>Oxalobacteraceae</taxon>
        <taxon>Telluria group</taxon>
        <taxon>Rugamonas</taxon>
    </lineage>
</organism>
<evidence type="ECO:0000256" key="1">
    <source>
        <dbReference type="ARBA" id="ARBA00022729"/>
    </source>
</evidence>
<evidence type="ECO:0000256" key="2">
    <source>
        <dbReference type="SAM" id="SignalP"/>
    </source>
</evidence>
<protein>
    <submittedName>
        <fullName evidence="3">Extracellular solute-binding protein</fullName>
    </submittedName>
</protein>
<dbReference type="InterPro" id="IPR050490">
    <property type="entry name" value="Bact_solute-bd_prot1"/>
</dbReference>